<accession>A0ABV3F832</accession>
<evidence type="ECO:0000313" key="1">
    <source>
        <dbReference type="EMBL" id="MEV0363748.1"/>
    </source>
</evidence>
<evidence type="ECO:0000313" key="2">
    <source>
        <dbReference type="Proteomes" id="UP001551658"/>
    </source>
</evidence>
<dbReference type="InterPro" id="IPR012340">
    <property type="entry name" value="NA-bd_OB-fold"/>
</dbReference>
<dbReference type="GO" id="GO:0003677">
    <property type="term" value="F:DNA binding"/>
    <property type="evidence" value="ECO:0007669"/>
    <property type="project" value="UniProtKB-KW"/>
</dbReference>
<dbReference type="Proteomes" id="UP001551658">
    <property type="component" value="Unassembled WGS sequence"/>
</dbReference>
<name>A0ABV3F832_9NOCA</name>
<keyword evidence="1" id="KW-0238">DNA-binding</keyword>
<dbReference type="SUPFAM" id="SSF50249">
    <property type="entry name" value="Nucleic acid-binding proteins"/>
    <property type="match status" value="1"/>
</dbReference>
<proteinExistence type="predicted"/>
<protein>
    <submittedName>
        <fullName evidence="1">DNA-binding protein</fullName>
    </submittedName>
</protein>
<dbReference type="RefSeq" id="WP_357978282.1">
    <property type="nucleotide sequence ID" value="NZ_JBFAIH010000006.1"/>
</dbReference>
<organism evidence="1 2">
    <name type="scientific">Nocardia fusca</name>
    <dbReference type="NCBI Taxonomy" id="941183"/>
    <lineage>
        <taxon>Bacteria</taxon>
        <taxon>Bacillati</taxon>
        <taxon>Actinomycetota</taxon>
        <taxon>Actinomycetes</taxon>
        <taxon>Mycobacteriales</taxon>
        <taxon>Nocardiaceae</taxon>
        <taxon>Nocardia</taxon>
    </lineage>
</organism>
<keyword evidence="2" id="KW-1185">Reference proteome</keyword>
<gene>
    <name evidence="1" type="ORF">AB0H72_13680</name>
</gene>
<dbReference type="Gene3D" id="6.10.30.10">
    <property type="match status" value="1"/>
</dbReference>
<dbReference type="EMBL" id="JBFAIH010000006">
    <property type="protein sequence ID" value="MEV0363748.1"/>
    <property type="molecule type" value="Genomic_DNA"/>
</dbReference>
<comment type="caution">
    <text evidence="1">The sequence shown here is derived from an EMBL/GenBank/DDBJ whole genome shotgun (WGS) entry which is preliminary data.</text>
</comment>
<sequence length="153" mass="16367">MTAESPDASLTAPYSIEFPYNRTVGEKIGTFLGGLRDGELYGVRTAAGAVLCPALEFDPATAAPTGELVRLTPSGTVTHWTWVPTRPGDEIEAEHFAWALITIDGTEGGLFHAVDTGGDPSRLAAGLRVAPRWRADRVGSIRDIVCFEPVESR</sequence>
<reference evidence="1 2" key="1">
    <citation type="submission" date="2024-06" db="EMBL/GenBank/DDBJ databases">
        <title>The Natural Products Discovery Center: Release of the First 8490 Sequenced Strains for Exploring Actinobacteria Biosynthetic Diversity.</title>
        <authorList>
            <person name="Kalkreuter E."/>
            <person name="Kautsar S.A."/>
            <person name="Yang D."/>
            <person name="Bader C.D."/>
            <person name="Teijaro C.N."/>
            <person name="Fluegel L."/>
            <person name="Davis C.M."/>
            <person name="Simpson J.R."/>
            <person name="Lauterbach L."/>
            <person name="Steele A.D."/>
            <person name="Gui C."/>
            <person name="Meng S."/>
            <person name="Li G."/>
            <person name="Viehrig K."/>
            <person name="Ye F."/>
            <person name="Su P."/>
            <person name="Kiefer A.F."/>
            <person name="Nichols A."/>
            <person name="Cepeda A.J."/>
            <person name="Yan W."/>
            <person name="Fan B."/>
            <person name="Jiang Y."/>
            <person name="Adhikari A."/>
            <person name="Zheng C.-J."/>
            <person name="Schuster L."/>
            <person name="Cowan T.M."/>
            <person name="Smanski M.J."/>
            <person name="Chevrette M.G."/>
            <person name="De Carvalho L.P.S."/>
            <person name="Shen B."/>
        </authorList>
    </citation>
    <scope>NUCLEOTIDE SEQUENCE [LARGE SCALE GENOMIC DNA]</scope>
    <source>
        <strain evidence="1 2">NPDC050671</strain>
    </source>
</reference>